<evidence type="ECO:0000313" key="2">
    <source>
        <dbReference type="Proteomes" id="UP000095594"/>
    </source>
</evidence>
<name>A0A174EE08_9CLOT</name>
<dbReference type="AlphaFoldDB" id="A0A174EE08"/>
<dbReference type="EMBL" id="CYZX01000008">
    <property type="protein sequence ID" value="CUO36084.1"/>
    <property type="molecule type" value="Genomic_DNA"/>
</dbReference>
<evidence type="ECO:0000313" key="1">
    <source>
        <dbReference type="EMBL" id="CUO36084.1"/>
    </source>
</evidence>
<proteinExistence type="predicted"/>
<sequence>MKGTILDYTPTEVFVLLEDDSVVTLPLSSFSHTSPIGSNISLDRLYNGTYSINYKPSNIHDKSIDFF</sequence>
<accession>A0A174EE08</accession>
<gene>
    <name evidence="1" type="ORF">ERS852471_01423</name>
</gene>
<dbReference type="OrthoDB" id="1918088at2"/>
<protein>
    <submittedName>
        <fullName evidence="1">Uncharacterized protein</fullName>
    </submittedName>
</protein>
<dbReference type="Proteomes" id="UP000095594">
    <property type="component" value="Unassembled WGS sequence"/>
</dbReference>
<dbReference type="RefSeq" id="WP_055265093.1">
    <property type="nucleotide sequence ID" value="NZ_CABIXQ010000008.1"/>
</dbReference>
<organism evidence="1 2">
    <name type="scientific">Clostridium disporicum</name>
    <dbReference type="NCBI Taxonomy" id="84024"/>
    <lineage>
        <taxon>Bacteria</taxon>
        <taxon>Bacillati</taxon>
        <taxon>Bacillota</taxon>
        <taxon>Clostridia</taxon>
        <taxon>Eubacteriales</taxon>
        <taxon>Clostridiaceae</taxon>
        <taxon>Clostridium</taxon>
    </lineage>
</organism>
<reference evidence="1 2" key="1">
    <citation type="submission" date="2015-09" db="EMBL/GenBank/DDBJ databases">
        <authorList>
            <consortium name="Pathogen Informatics"/>
        </authorList>
    </citation>
    <scope>NUCLEOTIDE SEQUENCE [LARGE SCALE GENOMIC DNA]</scope>
    <source>
        <strain evidence="1 2">2789STDY5834856</strain>
    </source>
</reference>